<name>A0AAV4SWN4_CAEEX</name>
<keyword evidence="4" id="KW-1185">Reference proteome</keyword>
<dbReference type="EMBL" id="BPLR01010201">
    <property type="protein sequence ID" value="GIY37666.1"/>
    <property type="molecule type" value="Genomic_DNA"/>
</dbReference>
<sequence length="407" mass="46745">MTSSSVTPKTLTDSINTKESENLLTTKTNFKATTSKSKERHLTENSHRSSVFNRKFAFIHNEDNNGTNLYTTPIPANIQLQTKSYLPFKNNETEQRINLDRNIPFSRPDLKTFDKNHPHHVPSDHHVYGNDRWQSVPRTDPFSAVRNPYSLQNTGTLEFDRNSDRNKGYDSHHHINNDRIHPLPLNPQRNTNPKPLEILDHPSQRHDRHPGYSQGRPTSNYPRPVEIPNPQDRNPYPTNRYDYNRPISQPRPADISHQPNNPQPWNNNHNRVNTRSPPRGVNRPEETQVHRQPYPQQPAAAQNPQRNDDTWRMNPSRPSNSNSQPGRNNFYASQPQFRPSEVIATTQKSVQKKSLCPSYIAPRPETVDEDKVCTSKATVIATAVSVTLVYLGVVAGAVVGYRWHRKK</sequence>
<feature type="compositionally biased region" description="Low complexity" evidence="1">
    <location>
        <begin position="257"/>
        <end position="270"/>
    </location>
</feature>
<feature type="compositionally biased region" description="Basic and acidic residues" evidence="1">
    <location>
        <begin position="108"/>
        <end position="129"/>
    </location>
</feature>
<protein>
    <submittedName>
        <fullName evidence="3">Uncharacterized protein</fullName>
    </submittedName>
</protein>
<keyword evidence="2" id="KW-1133">Transmembrane helix</keyword>
<feature type="compositionally biased region" description="Low complexity" evidence="1">
    <location>
        <begin position="312"/>
        <end position="329"/>
    </location>
</feature>
<feature type="transmembrane region" description="Helical" evidence="2">
    <location>
        <begin position="379"/>
        <end position="401"/>
    </location>
</feature>
<keyword evidence="2" id="KW-0812">Transmembrane</keyword>
<reference evidence="3 4" key="1">
    <citation type="submission" date="2021-06" db="EMBL/GenBank/DDBJ databases">
        <title>Caerostris extrusa draft genome.</title>
        <authorList>
            <person name="Kono N."/>
            <person name="Arakawa K."/>
        </authorList>
    </citation>
    <scope>NUCLEOTIDE SEQUENCE [LARGE SCALE GENOMIC DNA]</scope>
</reference>
<organism evidence="3 4">
    <name type="scientific">Caerostris extrusa</name>
    <name type="common">Bark spider</name>
    <name type="synonym">Caerostris bankana</name>
    <dbReference type="NCBI Taxonomy" id="172846"/>
    <lineage>
        <taxon>Eukaryota</taxon>
        <taxon>Metazoa</taxon>
        <taxon>Ecdysozoa</taxon>
        <taxon>Arthropoda</taxon>
        <taxon>Chelicerata</taxon>
        <taxon>Arachnida</taxon>
        <taxon>Araneae</taxon>
        <taxon>Araneomorphae</taxon>
        <taxon>Entelegynae</taxon>
        <taxon>Araneoidea</taxon>
        <taxon>Araneidae</taxon>
        <taxon>Caerostris</taxon>
    </lineage>
</organism>
<feature type="compositionally biased region" description="Basic and acidic residues" evidence="1">
    <location>
        <begin position="158"/>
        <end position="181"/>
    </location>
</feature>
<keyword evidence="2" id="KW-0472">Membrane</keyword>
<evidence type="ECO:0000313" key="3">
    <source>
        <dbReference type="EMBL" id="GIY37666.1"/>
    </source>
</evidence>
<evidence type="ECO:0000256" key="1">
    <source>
        <dbReference type="SAM" id="MobiDB-lite"/>
    </source>
</evidence>
<dbReference type="AlphaFoldDB" id="A0AAV4SWN4"/>
<gene>
    <name evidence="3" type="primary">AVEN_133694_1</name>
    <name evidence="3" type="ORF">CEXT_487891</name>
</gene>
<dbReference type="Proteomes" id="UP001054945">
    <property type="component" value="Unassembled WGS sequence"/>
</dbReference>
<feature type="compositionally biased region" description="Low complexity" evidence="1">
    <location>
        <begin position="292"/>
        <end position="305"/>
    </location>
</feature>
<accession>A0AAV4SWN4</accession>
<comment type="caution">
    <text evidence="3">The sequence shown here is derived from an EMBL/GenBank/DDBJ whole genome shotgun (WGS) entry which is preliminary data.</text>
</comment>
<feature type="region of interest" description="Disordered" evidence="1">
    <location>
        <begin position="108"/>
        <end position="335"/>
    </location>
</feature>
<evidence type="ECO:0000313" key="4">
    <source>
        <dbReference type="Proteomes" id="UP001054945"/>
    </source>
</evidence>
<proteinExistence type="predicted"/>
<evidence type="ECO:0000256" key="2">
    <source>
        <dbReference type="SAM" id="Phobius"/>
    </source>
</evidence>